<keyword evidence="11" id="KW-1185">Reference proteome</keyword>
<keyword evidence="7" id="KW-0479">Metal-binding</keyword>
<evidence type="ECO:0000256" key="4">
    <source>
        <dbReference type="ARBA" id="ARBA00022533"/>
    </source>
</evidence>
<dbReference type="Proteomes" id="UP000317369">
    <property type="component" value="Chromosome"/>
</dbReference>
<dbReference type="NCBIfam" id="TIGR03692">
    <property type="entry name" value="ATP_dep_HslV"/>
    <property type="match status" value="1"/>
</dbReference>
<dbReference type="GO" id="GO:0046872">
    <property type="term" value="F:metal ion binding"/>
    <property type="evidence" value="ECO:0007669"/>
    <property type="project" value="UniProtKB-KW"/>
</dbReference>
<comment type="similarity">
    <text evidence="2">Belongs to the peptidase T1B family. HslV subfamily.</text>
</comment>
<organism evidence="10 11">
    <name type="scientific">Poriferisphaera corsica</name>
    <dbReference type="NCBI Taxonomy" id="2528020"/>
    <lineage>
        <taxon>Bacteria</taxon>
        <taxon>Pseudomonadati</taxon>
        <taxon>Planctomycetota</taxon>
        <taxon>Phycisphaerae</taxon>
        <taxon>Phycisphaerales</taxon>
        <taxon>Phycisphaeraceae</taxon>
        <taxon>Poriferisphaera</taxon>
    </lineage>
</organism>
<sequence length="184" mass="19392">MSKLKIRSTTVLSVRRGQEVAIAGDGQVTMGNTVAKADATKVRKLKGVGAEKAGVLVGFAGSAADAFALMERFEEHLKDSPANIKRASVELAKQWRTDRAMRKLEALLSVADRECSLLVSGTGDVIEPSDGVLGIGSGGDYARSAARALLTHTDQSAEEIVKNSMAIAGDLCIYSNTNVTVEVL</sequence>
<dbReference type="GO" id="GO:0005839">
    <property type="term" value="C:proteasome core complex"/>
    <property type="evidence" value="ECO:0007669"/>
    <property type="project" value="InterPro"/>
</dbReference>
<name>A0A517YSC9_9BACT</name>
<dbReference type="Gene3D" id="3.60.20.10">
    <property type="entry name" value="Glutamine Phosphoribosylpyrophosphate, subunit 1, domain 1"/>
    <property type="match status" value="1"/>
</dbReference>
<gene>
    <name evidence="10" type="primary">hslV</name>
    <name evidence="10" type="ORF">KS4_11720</name>
</gene>
<evidence type="ECO:0000313" key="10">
    <source>
        <dbReference type="EMBL" id="QDU33130.1"/>
    </source>
</evidence>
<keyword evidence="4" id="KW-0021">Allosteric enzyme</keyword>
<dbReference type="InterPro" id="IPR029055">
    <property type="entry name" value="Ntn_hydrolases_N"/>
</dbReference>
<comment type="subcellular location">
    <subcellularLocation>
        <location evidence="1">Cytoplasm</location>
    </subcellularLocation>
</comment>
<dbReference type="CDD" id="cd01913">
    <property type="entry name" value="protease_HslV"/>
    <property type="match status" value="1"/>
</dbReference>
<dbReference type="SUPFAM" id="SSF56235">
    <property type="entry name" value="N-terminal nucleophile aminohydrolases (Ntn hydrolases)"/>
    <property type="match status" value="1"/>
</dbReference>
<dbReference type="KEGG" id="pcor:KS4_11720"/>
<proteinExistence type="inferred from homology"/>
<dbReference type="OrthoDB" id="9804884at2"/>
<dbReference type="InterPro" id="IPR022281">
    <property type="entry name" value="ATP-dep_Prtase_HsIV_su"/>
</dbReference>
<keyword evidence="3" id="KW-0963">Cytoplasm</keyword>
<reference evidence="10 11" key="1">
    <citation type="submission" date="2019-02" db="EMBL/GenBank/DDBJ databases">
        <title>Deep-cultivation of Planctomycetes and their phenomic and genomic characterization uncovers novel biology.</title>
        <authorList>
            <person name="Wiegand S."/>
            <person name="Jogler M."/>
            <person name="Boedeker C."/>
            <person name="Pinto D."/>
            <person name="Vollmers J."/>
            <person name="Rivas-Marin E."/>
            <person name="Kohn T."/>
            <person name="Peeters S.H."/>
            <person name="Heuer A."/>
            <person name="Rast P."/>
            <person name="Oberbeckmann S."/>
            <person name="Bunk B."/>
            <person name="Jeske O."/>
            <person name="Meyerdierks A."/>
            <person name="Storesund J.E."/>
            <person name="Kallscheuer N."/>
            <person name="Luecker S."/>
            <person name="Lage O.M."/>
            <person name="Pohl T."/>
            <person name="Merkel B.J."/>
            <person name="Hornburger P."/>
            <person name="Mueller R.-W."/>
            <person name="Bruemmer F."/>
            <person name="Labrenz M."/>
            <person name="Spormann A.M."/>
            <person name="Op den Camp H."/>
            <person name="Overmann J."/>
            <person name="Amann R."/>
            <person name="Jetten M.S.M."/>
            <person name="Mascher T."/>
            <person name="Medema M.H."/>
            <person name="Devos D.P."/>
            <person name="Kaster A.-K."/>
            <person name="Ovreas L."/>
            <person name="Rohde M."/>
            <person name="Galperin M.Y."/>
            <person name="Jogler C."/>
        </authorList>
    </citation>
    <scope>NUCLEOTIDE SEQUENCE [LARGE SCALE GENOMIC DNA]</scope>
    <source>
        <strain evidence="10 11">KS4</strain>
    </source>
</reference>
<protein>
    <submittedName>
        <fullName evidence="10">ATP-dependent protease subunit HslV</fullName>
        <ecNumber evidence="10">3.4.25.2</ecNumber>
    </submittedName>
</protein>
<dbReference type="Pfam" id="PF00227">
    <property type="entry name" value="Proteasome"/>
    <property type="match status" value="1"/>
</dbReference>
<dbReference type="EMBL" id="CP036425">
    <property type="protein sequence ID" value="QDU33130.1"/>
    <property type="molecule type" value="Genomic_DNA"/>
</dbReference>
<evidence type="ECO:0000256" key="8">
    <source>
        <dbReference type="ARBA" id="ARBA00022801"/>
    </source>
</evidence>
<dbReference type="InterPro" id="IPR001353">
    <property type="entry name" value="Proteasome_sua/b"/>
</dbReference>
<accession>A0A517YSC9</accession>
<dbReference type="NCBIfam" id="NF003964">
    <property type="entry name" value="PRK05456.1"/>
    <property type="match status" value="1"/>
</dbReference>
<dbReference type="GO" id="GO:0009376">
    <property type="term" value="C:HslUV protease complex"/>
    <property type="evidence" value="ECO:0007669"/>
    <property type="project" value="InterPro"/>
</dbReference>
<dbReference type="PANTHER" id="PTHR32194:SF0">
    <property type="entry name" value="ATP-DEPENDENT PROTEASE SUBUNIT HSLV"/>
    <property type="match status" value="1"/>
</dbReference>
<keyword evidence="5 10" id="KW-0645">Protease</keyword>
<dbReference type="RefSeq" id="WP_145075761.1">
    <property type="nucleotide sequence ID" value="NZ_CP036425.1"/>
</dbReference>
<evidence type="ECO:0000256" key="2">
    <source>
        <dbReference type="ARBA" id="ARBA00006053"/>
    </source>
</evidence>
<evidence type="ECO:0000256" key="5">
    <source>
        <dbReference type="ARBA" id="ARBA00022670"/>
    </source>
</evidence>
<dbReference type="PROSITE" id="PS51476">
    <property type="entry name" value="PROTEASOME_BETA_2"/>
    <property type="match status" value="1"/>
</dbReference>
<dbReference type="GO" id="GO:0004298">
    <property type="term" value="F:threonine-type endopeptidase activity"/>
    <property type="evidence" value="ECO:0007669"/>
    <property type="project" value="UniProtKB-KW"/>
</dbReference>
<evidence type="ECO:0000256" key="7">
    <source>
        <dbReference type="ARBA" id="ARBA00022723"/>
    </source>
</evidence>
<dbReference type="EC" id="3.4.25.2" evidence="10"/>
<evidence type="ECO:0000256" key="9">
    <source>
        <dbReference type="ARBA" id="ARBA00023053"/>
    </source>
</evidence>
<evidence type="ECO:0000256" key="6">
    <source>
        <dbReference type="ARBA" id="ARBA00022698"/>
    </source>
</evidence>
<keyword evidence="8 10" id="KW-0378">Hydrolase</keyword>
<keyword evidence="6" id="KW-0888">Threonine protease</keyword>
<dbReference type="AlphaFoldDB" id="A0A517YSC9"/>
<evidence type="ECO:0000256" key="1">
    <source>
        <dbReference type="ARBA" id="ARBA00004496"/>
    </source>
</evidence>
<dbReference type="PANTHER" id="PTHR32194">
    <property type="entry name" value="METALLOPROTEASE TLDD"/>
    <property type="match status" value="1"/>
</dbReference>
<dbReference type="GO" id="GO:0051603">
    <property type="term" value="P:proteolysis involved in protein catabolic process"/>
    <property type="evidence" value="ECO:0007669"/>
    <property type="project" value="InterPro"/>
</dbReference>
<evidence type="ECO:0000256" key="3">
    <source>
        <dbReference type="ARBA" id="ARBA00022490"/>
    </source>
</evidence>
<keyword evidence="9" id="KW-0915">Sodium</keyword>
<dbReference type="InterPro" id="IPR023333">
    <property type="entry name" value="Proteasome_suB-type"/>
</dbReference>
<evidence type="ECO:0000313" key="11">
    <source>
        <dbReference type="Proteomes" id="UP000317369"/>
    </source>
</evidence>